<name>A0ABV2IC27_9HYPH</name>
<dbReference type="RefSeq" id="WP_354434397.1">
    <property type="nucleotide sequence ID" value="NZ_JBEPLY010000007.1"/>
</dbReference>
<keyword evidence="2" id="KW-1185">Reference proteome</keyword>
<dbReference type="InterPro" id="IPR013783">
    <property type="entry name" value="Ig-like_fold"/>
</dbReference>
<sequence>MKPGMRGYVSGDLLYWGDPVEVASHLYYQANSGARCTRLNGEDWVFWKDLYSNTILYKCGTDQTWPSCSAYPFSFSSDEVPGVATYRNQVHAAYKHAGYGAIYWSVYNRGWSDAIQISGAFTSASPALAVYNNQLFLAWSTNDSTPTLSYCWFDGTNWSAPQNTRYLATGGPAMAAHNGELFFACARGNNLPIVYIRYSNDTLSTPAIIQANYISECAPALASNGEELRMTWYGYPNLHALTTAWTRNSGWSAAKQLEKVYPVCSPGMYGDFSGIRIVWVTSSPGGILTLSKAVDGCRNYWVSGKAMPDSWVTVAVTENSTTRSYATVQADGHGAWSMDFDANLNDGDRIEATASFEKYGPQSGAFVTVIGQSQDDNYVYVRNVTPTGITGIAPLPGQVIKGWRSSDGKLVVNYTVSGTSFEAPYLFPGAYIDGDTINLVSQFPDNGTMTKFSGGPAPYSYP</sequence>
<dbReference type="Proteomes" id="UP001549164">
    <property type="component" value="Unassembled WGS sequence"/>
</dbReference>
<protein>
    <submittedName>
        <fullName evidence="1">Uncharacterized protein</fullName>
    </submittedName>
</protein>
<dbReference type="SUPFAM" id="SSF89372">
    <property type="entry name" value="Fucose-specific lectin"/>
    <property type="match status" value="1"/>
</dbReference>
<dbReference type="Gene3D" id="2.60.40.10">
    <property type="entry name" value="Immunoglobulins"/>
    <property type="match status" value="1"/>
</dbReference>
<proteinExistence type="predicted"/>
<reference evidence="1 2" key="1">
    <citation type="submission" date="2024-06" db="EMBL/GenBank/DDBJ databases">
        <title>Genomic Encyclopedia of Type Strains, Phase IV (KMG-IV): sequencing the most valuable type-strain genomes for metagenomic binning, comparative biology and taxonomic classification.</title>
        <authorList>
            <person name="Goeker M."/>
        </authorList>
    </citation>
    <scope>NUCLEOTIDE SEQUENCE [LARGE SCALE GENOMIC DNA]</scope>
    <source>
        <strain evidence="1 2">DSM 28102</strain>
    </source>
</reference>
<evidence type="ECO:0000313" key="2">
    <source>
        <dbReference type="Proteomes" id="UP001549164"/>
    </source>
</evidence>
<evidence type="ECO:0000313" key="1">
    <source>
        <dbReference type="EMBL" id="MET3600471.1"/>
    </source>
</evidence>
<comment type="caution">
    <text evidence="1">The sequence shown here is derived from an EMBL/GenBank/DDBJ whole genome shotgun (WGS) entry which is preliminary data.</text>
</comment>
<organism evidence="1 2">
    <name type="scientific">Martelella mangrovi</name>
    <dbReference type="NCBI Taxonomy" id="1397477"/>
    <lineage>
        <taxon>Bacteria</taxon>
        <taxon>Pseudomonadati</taxon>
        <taxon>Pseudomonadota</taxon>
        <taxon>Alphaproteobacteria</taxon>
        <taxon>Hyphomicrobiales</taxon>
        <taxon>Aurantimonadaceae</taxon>
        <taxon>Martelella</taxon>
    </lineage>
</organism>
<gene>
    <name evidence="1" type="ORF">ABID12_002420</name>
</gene>
<dbReference type="EMBL" id="JBEPLY010000007">
    <property type="protein sequence ID" value="MET3600471.1"/>
    <property type="molecule type" value="Genomic_DNA"/>
</dbReference>
<accession>A0ABV2IC27</accession>